<dbReference type="AlphaFoldDB" id="A0A9X6XVH4"/>
<dbReference type="RefSeq" id="WP_098006847.1">
    <property type="nucleotide sequence ID" value="NZ_NUJB01000036.1"/>
</dbReference>
<dbReference type="Proteomes" id="UP000219922">
    <property type="component" value="Unassembled WGS sequence"/>
</dbReference>
<proteinExistence type="predicted"/>
<comment type="caution">
    <text evidence="1">The sequence shown here is derived from an EMBL/GenBank/DDBJ whole genome shotgun (WGS) entry which is preliminary data.</text>
</comment>
<reference evidence="1 2" key="1">
    <citation type="submission" date="2017-09" db="EMBL/GenBank/DDBJ databases">
        <title>Large-scale bioinformatics analysis of Bacillus genomes uncovers conserved roles of natural products in bacterial physiology.</title>
        <authorList>
            <consortium name="Agbiome Team Llc"/>
            <person name="Bleich R.M."/>
            <person name="Grubbs K.J."/>
            <person name="Santa Maria K.C."/>
            <person name="Allen S.E."/>
            <person name="Farag S."/>
            <person name="Shank E.A."/>
            <person name="Bowers A."/>
        </authorList>
    </citation>
    <scope>NUCLEOTIDE SEQUENCE [LARGE SCALE GENOMIC DNA]</scope>
    <source>
        <strain evidence="1 2">AFS092789</strain>
    </source>
</reference>
<evidence type="ECO:0000313" key="2">
    <source>
        <dbReference type="Proteomes" id="UP000219922"/>
    </source>
</evidence>
<protein>
    <submittedName>
        <fullName evidence="1">Uncharacterized protein</fullName>
    </submittedName>
</protein>
<dbReference type="EMBL" id="NVMX01000151">
    <property type="protein sequence ID" value="PDZ94624.1"/>
    <property type="molecule type" value="Genomic_DNA"/>
</dbReference>
<sequence>MEMTISMELAEKALTEEELQNLKTIYDKVEAYKEKLKLKKGDKLKRKRDGKIFTYVDRAPYGFNNAYVEELEHYVHLSDFEKVITD</sequence>
<name>A0A9X6XVH4_BACCE</name>
<gene>
    <name evidence="1" type="ORF">CON36_32800</name>
</gene>
<evidence type="ECO:0000313" key="1">
    <source>
        <dbReference type="EMBL" id="PDZ94624.1"/>
    </source>
</evidence>
<accession>A0A9X6XVH4</accession>
<organism evidence="1 2">
    <name type="scientific">Bacillus cereus</name>
    <dbReference type="NCBI Taxonomy" id="1396"/>
    <lineage>
        <taxon>Bacteria</taxon>
        <taxon>Bacillati</taxon>
        <taxon>Bacillota</taxon>
        <taxon>Bacilli</taxon>
        <taxon>Bacillales</taxon>
        <taxon>Bacillaceae</taxon>
        <taxon>Bacillus</taxon>
        <taxon>Bacillus cereus group</taxon>
    </lineage>
</organism>